<dbReference type="EMBL" id="CM000780">
    <property type="protein sequence ID" value="AQK52835.1"/>
    <property type="molecule type" value="Genomic_DNA"/>
</dbReference>
<dbReference type="PANTHER" id="PTHR18867:SF12">
    <property type="entry name" value="DNA REPAIR PROTEIN RAD50"/>
    <property type="match status" value="1"/>
</dbReference>
<name>A0A1D6Q2M9_MAIZE</name>
<dbReference type="PANTHER" id="PTHR18867">
    <property type="entry name" value="RAD50"/>
    <property type="match status" value="1"/>
</dbReference>
<dbReference type="ExpressionAtlas" id="A0A1D6Q2M9">
    <property type="expression patterns" value="baseline and differential"/>
</dbReference>
<proteinExistence type="predicted"/>
<organism evidence="2">
    <name type="scientific">Zea mays</name>
    <name type="common">Maize</name>
    <dbReference type="NCBI Taxonomy" id="4577"/>
    <lineage>
        <taxon>Eukaryota</taxon>
        <taxon>Viridiplantae</taxon>
        <taxon>Streptophyta</taxon>
        <taxon>Embryophyta</taxon>
        <taxon>Tracheophyta</taxon>
        <taxon>Spermatophyta</taxon>
        <taxon>Magnoliopsida</taxon>
        <taxon>Liliopsida</taxon>
        <taxon>Poales</taxon>
        <taxon>Poaceae</taxon>
        <taxon>PACMAD clade</taxon>
        <taxon>Panicoideae</taxon>
        <taxon>Andropogonodae</taxon>
        <taxon>Andropogoneae</taxon>
        <taxon>Tripsacinae</taxon>
        <taxon>Zea</taxon>
    </lineage>
</organism>
<protein>
    <submittedName>
        <fullName evidence="2">DNA repair protein RAD50</fullName>
    </submittedName>
</protein>
<evidence type="ECO:0000256" key="1">
    <source>
        <dbReference type="SAM" id="Coils"/>
    </source>
</evidence>
<accession>A0A1D6Q2M9</accession>
<reference evidence="2" key="1">
    <citation type="submission" date="2015-12" db="EMBL/GenBank/DDBJ databases">
        <title>Update maize B73 reference genome by single molecule sequencing technologies.</title>
        <authorList>
            <consortium name="Maize Genome Sequencing Project"/>
            <person name="Ware D."/>
        </authorList>
    </citation>
    <scope>NUCLEOTIDE SEQUENCE</scope>
    <source>
        <tissue evidence="2">Seedling</tissue>
    </source>
</reference>
<gene>
    <name evidence="2" type="ORF">ZEAMMB73_Zm00001d050612</name>
</gene>
<dbReference type="AlphaFoldDB" id="A0A1D6Q2M9"/>
<feature type="coiled-coil region" evidence="1">
    <location>
        <begin position="79"/>
        <end position="106"/>
    </location>
</feature>
<sequence length="270" mass="31642">MVFVQQQISYSKTEHILHLRENIAQDQEKSDASKSQMEQLKEKICGTEREILQMETSLDELRRLQGQIDIKATERSTLLTQQHEKLAALSEENEDTDEELMEWQTKFEERIALLETKISKLAHLTMKHERDSDIKNICTKHNLGPVPEHPFTNDVAMNLTNRIKARLSSLENDLLDKKKSNEDQLDVLWKHYLKINARYSEVDGQIQSKIESMAPFPNILSNFQSGILRRRKDKEKERDAAEVELSKFNLSRIDERERHMFLGSGFWYSV</sequence>
<evidence type="ECO:0000313" key="2">
    <source>
        <dbReference type="EMBL" id="AQK52835.1"/>
    </source>
</evidence>
<keyword evidence="1" id="KW-0175">Coiled coil</keyword>